<accession>A0ABM5J1P3</accession>
<evidence type="ECO:0008006" key="3">
    <source>
        <dbReference type="Google" id="ProtNLM"/>
    </source>
</evidence>
<dbReference type="PANTHER" id="PTHR47331:SF5">
    <property type="entry name" value="RIBONUCLEASE H"/>
    <property type="match status" value="1"/>
</dbReference>
<evidence type="ECO:0000313" key="2">
    <source>
        <dbReference type="Proteomes" id="UP001652680"/>
    </source>
</evidence>
<dbReference type="Gene3D" id="3.10.10.10">
    <property type="entry name" value="HIV Type 1 Reverse Transcriptase, subunit A, domain 1"/>
    <property type="match status" value="1"/>
</dbReference>
<evidence type="ECO:0000313" key="1">
    <source>
        <dbReference type="EnsemblMetazoa" id="XP_044312752.1"/>
    </source>
</evidence>
<dbReference type="InterPro" id="IPR043502">
    <property type="entry name" value="DNA/RNA_pol_sf"/>
</dbReference>
<dbReference type="SUPFAM" id="SSF56672">
    <property type="entry name" value="DNA/RNA polymerases"/>
    <property type="match status" value="1"/>
</dbReference>
<protein>
    <recommendedName>
        <fullName evidence="3">Reverse transcriptase domain-containing protein</fullName>
    </recommendedName>
</protein>
<reference evidence="2" key="1">
    <citation type="journal article" date="2021" name="Elife">
        <title>Highly contiguous assemblies of 101 drosophilid genomes.</title>
        <authorList>
            <person name="Kim B.Y."/>
            <person name="Wang J.R."/>
            <person name="Miller D.E."/>
            <person name="Barmina O."/>
            <person name="Delaney E."/>
            <person name="Thompson A."/>
            <person name="Comeault A.A."/>
            <person name="Peede D."/>
            <person name="D'Agostino E.R."/>
            <person name="Pelaez J."/>
            <person name="Aguilar J.M."/>
            <person name="Haji D."/>
            <person name="Matsunaga T."/>
            <person name="Armstrong E.E."/>
            <person name="Zych M."/>
            <person name="Ogawa Y."/>
            <person name="Stamenkovic-Radak M."/>
            <person name="Jelic M."/>
            <person name="Veselinovic M.S."/>
            <person name="Tanaskovic M."/>
            <person name="Eric P."/>
            <person name="Gao J.J."/>
            <person name="Katoh T.K."/>
            <person name="Toda M.J."/>
            <person name="Watabe H."/>
            <person name="Watada M."/>
            <person name="Davis J.S."/>
            <person name="Moyle L.C."/>
            <person name="Manoli G."/>
            <person name="Bertolini E."/>
            <person name="Kostal V."/>
            <person name="Hawley R.S."/>
            <person name="Takahashi A."/>
            <person name="Jones C.D."/>
            <person name="Price D.K."/>
            <person name="Whiteman N."/>
            <person name="Kopp A."/>
            <person name="Matute D.R."/>
            <person name="Petrov D.A."/>
        </authorList>
    </citation>
    <scope>NUCLEOTIDE SEQUENCE [LARGE SCALE GENOMIC DNA]</scope>
</reference>
<dbReference type="GeneID" id="123037194"/>
<dbReference type="PANTHER" id="PTHR47331">
    <property type="entry name" value="PHD-TYPE DOMAIN-CONTAINING PROTEIN"/>
    <property type="match status" value="1"/>
</dbReference>
<dbReference type="EnsemblMetazoa" id="XM_044456817.1">
    <property type="protein sequence ID" value="XP_044312752.1"/>
    <property type="gene ID" value="LOC123037194"/>
</dbReference>
<sequence>MARSTELQGALERFWLIEEFDSHDQGFTAEEQECERHFVANTRFLTSGRVQVCLPFKENPHMLGKSFEIAKSRFLQNERRLSRNPLLKEMYVQFMREYLDLNHMQLASDFDSQKTHYVIPHHGVLRSESTTTKLRVVFDASCKTTSNLSLNELLMIGPSIQQKLILTLLAFRLHHHALVADICKMYRQFEVSPDDRMYQLILWRESSAAPLELFQLNTVTYGMSCAPFLAIRSLKYIADKFSNQFPIGAAVLKEDMYVDDLLAGADSVEELHLKATEVTSILSKAGLELAKWNTSKIEGNRAEFQFKVDTKDVTKTLGMSWQPKLDVFCFSSPVRFARARITSRYSMQNIGTRVVDASSKLGRSTSP</sequence>
<proteinExistence type="predicted"/>
<reference evidence="1" key="2">
    <citation type="submission" date="2025-05" db="UniProtKB">
        <authorList>
            <consortium name="EnsemblMetazoa"/>
        </authorList>
    </citation>
    <scope>IDENTIFICATION</scope>
</reference>
<organism evidence="1 2">
    <name type="scientific">Drosophila rhopaloa</name>
    <name type="common">Fruit fly</name>
    <dbReference type="NCBI Taxonomy" id="1041015"/>
    <lineage>
        <taxon>Eukaryota</taxon>
        <taxon>Metazoa</taxon>
        <taxon>Ecdysozoa</taxon>
        <taxon>Arthropoda</taxon>
        <taxon>Hexapoda</taxon>
        <taxon>Insecta</taxon>
        <taxon>Pterygota</taxon>
        <taxon>Neoptera</taxon>
        <taxon>Endopterygota</taxon>
        <taxon>Diptera</taxon>
        <taxon>Brachycera</taxon>
        <taxon>Muscomorpha</taxon>
        <taxon>Ephydroidea</taxon>
        <taxon>Drosophilidae</taxon>
        <taxon>Drosophila</taxon>
        <taxon>Sophophora</taxon>
    </lineage>
</organism>
<dbReference type="RefSeq" id="XP_044312752.1">
    <property type="nucleotide sequence ID" value="XM_044456817.1"/>
</dbReference>
<dbReference type="Gene3D" id="3.30.70.270">
    <property type="match status" value="1"/>
</dbReference>
<dbReference type="InterPro" id="IPR043128">
    <property type="entry name" value="Rev_trsase/Diguanyl_cyclase"/>
</dbReference>
<name>A0ABM5J1P3_DRORH</name>
<keyword evidence="2" id="KW-1185">Reference proteome</keyword>
<dbReference type="Proteomes" id="UP001652680">
    <property type="component" value="Unassembled WGS sequence"/>
</dbReference>